<feature type="region of interest" description="Disordered" evidence="1">
    <location>
        <begin position="1"/>
        <end position="22"/>
    </location>
</feature>
<dbReference type="PANTHER" id="PTHR45947">
    <property type="entry name" value="SULFOQUINOVOSYL TRANSFERASE SQD2"/>
    <property type="match status" value="1"/>
</dbReference>
<evidence type="ECO:0000259" key="2">
    <source>
        <dbReference type="Pfam" id="PF00534"/>
    </source>
</evidence>
<organism evidence="3 4">
    <name type="scientific">Aquisphaera giovannonii</name>
    <dbReference type="NCBI Taxonomy" id="406548"/>
    <lineage>
        <taxon>Bacteria</taxon>
        <taxon>Pseudomonadati</taxon>
        <taxon>Planctomycetota</taxon>
        <taxon>Planctomycetia</taxon>
        <taxon>Isosphaerales</taxon>
        <taxon>Isosphaeraceae</taxon>
        <taxon>Aquisphaera</taxon>
    </lineage>
</organism>
<dbReference type="EMBL" id="CP042997">
    <property type="protein sequence ID" value="QEH35167.1"/>
    <property type="molecule type" value="Genomic_DNA"/>
</dbReference>
<feature type="domain" description="Glycosyl transferase family 1" evidence="2">
    <location>
        <begin position="241"/>
        <end position="403"/>
    </location>
</feature>
<dbReference type="Pfam" id="PF00534">
    <property type="entry name" value="Glycos_transf_1"/>
    <property type="match status" value="1"/>
</dbReference>
<dbReference type="GO" id="GO:0004373">
    <property type="term" value="F:alpha-1,4-glucan glucosyltransferase (UDP-glucose donor) activity"/>
    <property type="evidence" value="ECO:0007669"/>
    <property type="project" value="UniProtKB-EC"/>
</dbReference>
<dbReference type="RefSeq" id="WP_148594996.1">
    <property type="nucleotide sequence ID" value="NZ_CP042997.1"/>
</dbReference>
<proteinExistence type="predicted"/>
<reference evidence="3 4" key="1">
    <citation type="submission" date="2019-08" db="EMBL/GenBank/DDBJ databases">
        <title>Deep-cultivation of Planctomycetes and their phenomic and genomic characterization uncovers novel biology.</title>
        <authorList>
            <person name="Wiegand S."/>
            <person name="Jogler M."/>
            <person name="Boedeker C."/>
            <person name="Pinto D."/>
            <person name="Vollmers J."/>
            <person name="Rivas-Marin E."/>
            <person name="Kohn T."/>
            <person name="Peeters S.H."/>
            <person name="Heuer A."/>
            <person name="Rast P."/>
            <person name="Oberbeckmann S."/>
            <person name="Bunk B."/>
            <person name="Jeske O."/>
            <person name="Meyerdierks A."/>
            <person name="Storesund J.E."/>
            <person name="Kallscheuer N."/>
            <person name="Luecker S."/>
            <person name="Lage O.M."/>
            <person name="Pohl T."/>
            <person name="Merkel B.J."/>
            <person name="Hornburger P."/>
            <person name="Mueller R.-W."/>
            <person name="Bruemmer F."/>
            <person name="Labrenz M."/>
            <person name="Spormann A.M."/>
            <person name="Op den Camp H."/>
            <person name="Overmann J."/>
            <person name="Amann R."/>
            <person name="Jetten M.S.M."/>
            <person name="Mascher T."/>
            <person name="Medema M.H."/>
            <person name="Devos D.P."/>
            <person name="Kaster A.-K."/>
            <person name="Ovreas L."/>
            <person name="Rohde M."/>
            <person name="Galperin M.Y."/>
            <person name="Jogler C."/>
        </authorList>
    </citation>
    <scope>NUCLEOTIDE SEQUENCE [LARGE SCALE GENOMIC DNA]</scope>
    <source>
        <strain evidence="3 4">OJF2</strain>
    </source>
</reference>
<dbReference type="InterPro" id="IPR050194">
    <property type="entry name" value="Glycosyltransferase_grp1"/>
</dbReference>
<dbReference type="InterPro" id="IPR001296">
    <property type="entry name" value="Glyco_trans_1"/>
</dbReference>
<keyword evidence="3" id="KW-0328">Glycosyltransferase</keyword>
<feature type="compositionally biased region" description="Basic and acidic residues" evidence="1">
    <location>
        <begin position="1"/>
        <end position="11"/>
    </location>
</feature>
<accession>A0A5B9W4K8</accession>
<evidence type="ECO:0000313" key="3">
    <source>
        <dbReference type="EMBL" id="QEH35167.1"/>
    </source>
</evidence>
<dbReference type="Proteomes" id="UP000324233">
    <property type="component" value="Chromosome"/>
</dbReference>
<dbReference type="AlphaFoldDB" id="A0A5B9W4K8"/>
<evidence type="ECO:0000313" key="4">
    <source>
        <dbReference type="Proteomes" id="UP000324233"/>
    </source>
</evidence>
<sequence>MIPDAARDHAAPPEAPDGADRAPRVLIVGENASARFGGEAVLPWHYFRLLRKRGVEAWLLAHDRTRNELTALLPGEADRMSFVPDTKFDRKASRLGARLPARLAYVTVGGAARLKSQLLARTMARRLVREHRIDVIHEPIPVGPRIVSVLHDMGAPVVIGPMNGNMSFPPGFGYKDRAYGLMRKGTNAMNRLFRGKLKAEVLLVANERTRRALPSGCRGEVIELVENGVDFSLWSPAPERPARPGEPVRFLAMGRLVDWKVFDVALDALARVQAQPPPTLDILGRGPMREPLEQHAARLGLGDRVRFLGWKSQEECSRILPEYDALIHPAIYECGGAVVLEAMASGLTAVVADWGGPADYLDPGCGFLIPPTSREDLVDGFVDAMTRLALDPELRRRLGRAALQKVRERFDWEAKIDAILDVYGHAMAARRRTSAS</sequence>
<dbReference type="SUPFAM" id="SSF53756">
    <property type="entry name" value="UDP-Glycosyltransferase/glycogen phosphorylase"/>
    <property type="match status" value="1"/>
</dbReference>
<dbReference type="EC" id="2.4.1.11" evidence="3"/>
<name>A0A5B9W4K8_9BACT</name>
<gene>
    <name evidence="3" type="ORF">OJF2_37120</name>
</gene>
<protein>
    <submittedName>
        <fullName evidence="3">Glycogen synthase</fullName>
        <ecNumber evidence="3">2.4.1.11</ecNumber>
    </submittedName>
</protein>
<evidence type="ECO:0000256" key="1">
    <source>
        <dbReference type="SAM" id="MobiDB-lite"/>
    </source>
</evidence>
<keyword evidence="4" id="KW-1185">Reference proteome</keyword>
<dbReference type="Gene3D" id="3.40.50.2000">
    <property type="entry name" value="Glycogen Phosphorylase B"/>
    <property type="match status" value="2"/>
</dbReference>
<keyword evidence="3" id="KW-0808">Transferase</keyword>
<dbReference type="CDD" id="cd03801">
    <property type="entry name" value="GT4_PimA-like"/>
    <property type="match status" value="1"/>
</dbReference>
<dbReference type="OrthoDB" id="9790710at2"/>
<dbReference type="PANTHER" id="PTHR45947:SF3">
    <property type="entry name" value="SULFOQUINOVOSYL TRANSFERASE SQD2"/>
    <property type="match status" value="1"/>
</dbReference>
<dbReference type="KEGG" id="agv:OJF2_37120"/>